<dbReference type="HOGENOM" id="CLU_1214109_0_0_11"/>
<keyword evidence="2" id="KW-1185">Reference proteome</keyword>
<protein>
    <submittedName>
        <fullName evidence="1">Uncharacterized protein</fullName>
    </submittedName>
</protein>
<dbReference type="RefSeq" id="WP_011904448.1">
    <property type="nucleotide sequence ID" value="NC_009380.1"/>
</dbReference>
<name>A4X2B4_SALTO</name>
<evidence type="ECO:0000313" key="2">
    <source>
        <dbReference type="Proteomes" id="UP000000235"/>
    </source>
</evidence>
<gene>
    <name evidence="1" type="ordered locus">Strop_0530</name>
</gene>
<proteinExistence type="predicted"/>
<evidence type="ECO:0000313" key="1">
    <source>
        <dbReference type="EMBL" id="ABP53014.1"/>
    </source>
</evidence>
<accession>A4X2B4</accession>
<dbReference type="EMBL" id="CP000667">
    <property type="protein sequence ID" value="ABP53014.1"/>
    <property type="molecule type" value="Genomic_DNA"/>
</dbReference>
<dbReference type="eggNOG" id="ENOG5033F22">
    <property type="taxonomic scope" value="Bacteria"/>
</dbReference>
<dbReference type="STRING" id="369723.Strop_0530"/>
<reference evidence="2" key="1">
    <citation type="journal article" date="2007" name="Proc. Natl. Acad. Sci. U.S.A.">
        <title>Genome sequencing reveals complex secondary metabolome in the marine actinomycete Salinispora tropica.</title>
        <authorList>
            <person name="Udwary D.W."/>
            <person name="Zeigler L."/>
            <person name="Asolkar R.N."/>
            <person name="Singan V."/>
            <person name="Lapidus A."/>
            <person name="Fenical W."/>
            <person name="Jensen P.R."/>
            <person name="Moore B.S."/>
        </authorList>
    </citation>
    <scope>NUCLEOTIDE SEQUENCE [LARGE SCALE GENOMIC DNA]</scope>
    <source>
        <strain evidence="2">ATCC BAA-916 / DSM 44818 / CNB-440</strain>
    </source>
</reference>
<organism evidence="1 2">
    <name type="scientific">Salinispora tropica (strain ATCC BAA-916 / DSM 44818 / JCM 13857 / NBRC 105044 / CNB-440)</name>
    <dbReference type="NCBI Taxonomy" id="369723"/>
    <lineage>
        <taxon>Bacteria</taxon>
        <taxon>Bacillati</taxon>
        <taxon>Actinomycetota</taxon>
        <taxon>Actinomycetes</taxon>
        <taxon>Micromonosporales</taxon>
        <taxon>Micromonosporaceae</taxon>
        <taxon>Salinispora</taxon>
    </lineage>
</organism>
<sequence>MTITSFPFDDQDSTEAQYSQLFAELQDTGILDSIGGSGFRVTPHASAMSLLVAPGVAYVRGHVVVSTAQEVLPLTPSGALTRYDSAILRLDPAANAIDLTVKEGTPGGTVPTLEQTDSEIFEEPLATAEVAQGAGVIAPNQLTDQRRYSGQRTGAWETVTRPASPRKYKLGFNATTGQWEFWSGAAWSALIPSQVADSLRWGGYRLTVSETTPSGSPDADRIWIQPTT</sequence>
<dbReference type="Proteomes" id="UP000000235">
    <property type="component" value="Chromosome"/>
</dbReference>
<dbReference type="AlphaFoldDB" id="A4X2B4"/>
<dbReference type="KEGG" id="stp:Strop_0530"/>